<protein>
    <submittedName>
        <fullName evidence="2">Uncharacterized protein</fullName>
    </submittedName>
</protein>
<reference evidence="2" key="1">
    <citation type="submission" date="2021-03" db="EMBL/GenBank/DDBJ databases">
        <title>Draft genome sequence of rust myrtle Austropuccinia psidii MF-1, a brazilian biotype.</title>
        <authorList>
            <person name="Quecine M.C."/>
            <person name="Pachon D.M.R."/>
            <person name="Bonatelli M.L."/>
            <person name="Correr F.H."/>
            <person name="Franceschini L.M."/>
            <person name="Leite T.F."/>
            <person name="Margarido G.R.A."/>
            <person name="Almeida C.A."/>
            <person name="Ferrarezi J.A."/>
            <person name="Labate C.A."/>
        </authorList>
    </citation>
    <scope>NUCLEOTIDE SEQUENCE</scope>
    <source>
        <strain evidence="2">MF-1</strain>
    </source>
</reference>
<dbReference type="Proteomes" id="UP000765509">
    <property type="component" value="Unassembled WGS sequence"/>
</dbReference>
<dbReference type="AlphaFoldDB" id="A0A9Q3DAM4"/>
<accession>A0A9Q3DAM4</accession>
<feature type="region of interest" description="Disordered" evidence="1">
    <location>
        <begin position="1"/>
        <end position="38"/>
    </location>
</feature>
<organism evidence="2 3">
    <name type="scientific">Austropuccinia psidii MF-1</name>
    <dbReference type="NCBI Taxonomy" id="1389203"/>
    <lineage>
        <taxon>Eukaryota</taxon>
        <taxon>Fungi</taxon>
        <taxon>Dikarya</taxon>
        <taxon>Basidiomycota</taxon>
        <taxon>Pucciniomycotina</taxon>
        <taxon>Pucciniomycetes</taxon>
        <taxon>Pucciniales</taxon>
        <taxon>Sphaerophragmiaceae</taxon>
        <taxon>Austropuccinia</taxon>
    </lineage>
</organism>
<name>A0A9Q3DAM4_9BASI</name>
<evidence type="ECO:0000313" key="2">
    <source>
        <dbReference type="EMBL" id="MBW0496667.1"/>
    </source>
</evidence>
<evidence type="ECO:0000313" key="3">
    <source>
        <dbReference type="Proteomes" id="UP000765509"/>
    </source>
</evidence>
<sequence length="524" mass="61175">MRPNKRRIESQGTSQSSASKKRRTSRSKDEDSESQDDSGNMAFVIQPLIFHLVSFFDHVNDFSGFIQDFALSALRWSCKMNISRSGLRLPKALSNRSASSTCWILVRNGKRVLQTKILNQARCDLLPALEQHTAQLVSLLPHDNLAQTWNPSPKMLHDTFFLIKSDVESLINLLDIGFRLKHDRQTKQNYASNSEQSNIYEFVTMRRLLDFCFRIPQVFQSLLTLIARIDDLPCPLSRNVSGTTNENSSTETEPVATSVREEFGTKACLEIRELIDWFHQPEYSDYHFRSNQIADHIHEYIGRFQTVIDHSLQFAHDWRVQNDVAPDDCCITRLDIIREESQPRPPDTIFVTNEAIDCTKALIPVLKLSRLIVDRFLPSRIQKQVRRHLSSVEFFSRLKPLTQPIPQYCRYLEFLCTLDDAMFYFSFQATSGFEEKILPDKQRRYCNYYFHQEELLDDIRRLKHHANMTLMTFNNFYNTVIQDASQDFKDLIHQDREWIEAWAAEFELGTSTLASMLSEANDWW</sequence>
<dbReference type="PANTHER" id="PTHR33069:SF3">
    <property type="entry name" value="DYNEIN HEAVY CHAIN TAIL DOMAIN-CONTAINING PROTEIN"/>
    <property type="match status" value="1"/>
</dbReference>
<dbReference type="EMBL" id="AVOT02013759">
    <property type="protein sequence ID" value="MBW0496667.1"/>
    <property type="molecule type" value="Genomic_DNA"/>
</dbReference>
<comment type="caution">
    <text evidence="2">The sequence shown here is derived from an EMBL/GenBank/DDBJ whole genome shotgun (WGS) entry which is preliminary data.</text>
</comment>
<proteinExistence type="predicted"/>
<evidence type="ECO:0000256" key="1">
    <source>
        <dbReference type="SAM" id="MobiDB-lite"/>
    </source>
</evidence>
<keyword evidence="3" id="KW-1185">Reference proteome</keyword>
<gene>
    <name evidence="2" type="ORF">O181_036382</name>
</gene>
<dbReference type="PANTHER" id="PTHR33069">
    <property type="entry name" value="CHROMOSOME 7, WHOLE GENOME SHOTGUN SEQUENCE-RELATED"/>
    <property type="match status" value="1"/>
</dbReference>